<evidence type="ECO:0000313" key="2">
    <source>
        <dbReference type="EMBL" id="KAL2512902.1"/>
    </source>
</evidence>
<dbReference type="Proteomes" id="UP001604336">
    <property type="component" value="Unassembled WGS sequence"/>
</dbReference>
<keyword evidence="3" id="KW-1185">Reference proteome</keyword>
<organism evidence="2 3">
    <name type="scientific">Abeliophyllum distichum</name>
    <dbReference type="NCBI Taxonomy" id="126358"/>
    <lineage>
        <taxon>Eukaryota</taxon>
        <taxon>Viridiplantae</taxon>
        <taxon>Streptophyta</taxon>
        <taxon>Embryophyta</taxon>
        <taxon>Tracheophyta</taxon>
        <taxon>Spermatophyta</taxon>
        <taxon>Magnoliopsida</taxon>
        <taxon>eudicotyledons</taxon>
        <taxon>Gunneridae</taxon>
        <taxon>Pentapetalae</taxon>
        <taxon>asterids</taxon>
        <taxon>lamiids</taxon>
        <taxon>Lamiales</taxon>
        <taxon>Oleaceae</taxon>
        <taxon>Forsythieae</taxon>
        <taxon>Abeliophyllum</taxon>
    </lineage>
</organism>
<protein>
    <recommendedName>
        <fullName evidence="1">Putative plant transposon protein domain-containing protein</fullName>
    </recommendedName>
</protein>
<dbReference type="Pfam" id="PF20167">
    <property type="entry name" value="Transposase_32"/>
    <property type="match status" value="1"/>
</dbReference>
<dbReference type="InterPro" id="IPR046796">
    <property type="entry name" value="Transposase_32_dom"/>
</dbReference>
<sequence length="157" mass="18229">MTLFGVEEDSKTATITNWNDVIHVIYPVDNPEPWPQDNVVRHGDMSEELCLLHNFMATNIAPTSHLTEIYPARIMMLYQLATGRDLNFGEHIFNSIRDLAFYPWGRSKLIFPYLIFVLYKQAKVSMHPSEKNKTQTPILYLQSVRHSVGQVQRHVNE</sequence>
<feature type="domain" description="Putative plant transposon protein" evidence="1">
    <location>
        <begin position="14"/>
        <end position="124"/>
    </location>
</feature>
<reference evidence="3" key="1">
    <citation type="submission" date="2024-07" db="EMBL/GenBank/DDBJ databases">
        <title>Two chromosome-level genome assemblies of Korean endemic species Abeliophyllum distichum and Forsythia ovata (Oleaceae).</title>
        <authorList>
            <person name="Jang H."/>
        </authorList>
    </citation>
    <scope>NUCLEOTIDE SEQUENCE [LARGE SCALE GENOMIC DNA]</scope>
</reference>
<proteinExistence type="predicted"/>
<dbReference type="AlphaFoldDB" id="A0ABD1TJK1"/>
<gene>
    <name evidence="2" type="ORF">Adt_18502</name>
</gene>
<accession>A0ABD1TJK1</accession>
<evidence type="ECO:0000313" key="3">
    <source>
        <dbReference type="Proteomes" id="UP001604336"/>
    </source>
</evidence>
<evidence type="ECO:0000259" key="1">
    <source>
        <dbReference type="Pfam" id="PF20167"/>
    </source>
</evidence>
<comment type="caution">
    <text evidence="2">The sequence shown here is derived from an EMBL/GenBank/DDBJ whole genome shotgun (WGS) entry which is preliminary data.</text>
</comment>
<name>A0ABD1TJK1_9LAMI</name>
<dbReference type="EMBL" id="JBFOLK010000005">
    <property type="protein sequence ID" value="KAL2512902.1"/>
    <property type="molecule type" value="Genomic_DNA"/>
</dbReference>